<proteinExistence type="predicted"/>
<gene>
    <name evidence="1" type="ORF">F5148DRAFT_980975</name>
</gene>
<sequence length="182" mass="19950">MSRATLACLRVHNHLTRLFPRRRASSGSRRGPELVKTDECAIPLKPTWSVDDLLSSFPRPTISSPALRKLHVLSALIPPEEGTPEHAKLTRELEDLVKLVESVRLSKAPGTSSSVSVNTAVDSRVWAEGTGIDLQKAPIADGDREALDRVELLSQASCTENGFYVIHSDWVTKKSALMGSER</sequence>
<organism evidence="1 2">
    <name type="scientific">Russula earlei</name>
    <dbReference type="NCBI Taxonomy" id="71964"/>
    <lineage>
        <taxon>Eukaryota</taxon>
        <taxon>Fungi</taxon>
        <taxon>Dikarya</taxon>
        <taxon>Basidiomycota</taxon>
        <taxon>Agaricomycotina</taxon>
        <taxon>Agaricomycetes</taxon>
        <taxon>Russulales</taxon>
        <taxon>Russulaceae</taxon>
        <taxon>Russula</taxon>
    </lineage>
</organism>
<keyword evidence="2" id="KW-1185">Reference proteome</keyword>
<protein>
    <submittedName>
        <fullName evidence="1">Uncharacterized protein</fullName>
    </submittedName>
</protein>
<name>A0ACC0U860_9AGAM</name>
<comment type="caution">
    <text evidence="1">The sequence shown here is derived from an EMBL/GenBank/DDBJ whole genome shotgun (WGS) entry which is preliminary data.</text>
</comment>
<reference evidence="1" key="1">
    <citation type="submission" date="2021-03" db="EMBL/GenBank/DDBJ databases">
        <title>Evolutionary priming and transition to the ectomycorrhizal habit in an iconic lineage of mushroom-forming fungi: is preadaptation a requirement?</title>
        <authorList>
            <consortium name="DOE Joint Genome Institute"/>
            <person name="Looney B.P."/>
            <person name="Miyauchi S."/>
            <person name="Morin E."/>
            <person name="Drula E."/>
            <person name="Courty P.E."/>
            <person name="Chicoki N."/>
            <person name="Fauchery L."/>
            <person name="Kohler A."/>
            <person name="Kuo A."/>
            <person name="LaButti K."/>
            <person name="Pangilinan J."/>
            <person name="Lipzen A."/>
            <person name="Riley R."/>
            <person name="Andreopoulos W."/>
            <person name="He G."/>
            <person name="Johnson J."/>
            <person name="Barry K.W."/>
            <person name="Grigoriev I.V."/>
            <person name="Nagy L."/>
            <person name="Hibbett D."/>
            <person name="Henrissat B."/>
            <person name="Matheny P.B."/>
            <person name="Labbe J."/>
            <person name="Martin A.F."/>
        </authorList>
    </citation>
    <scope>NUCLEOTIDE SEQUENCE</scope>
    <source>
        <strain evidence="1">BPL698</strain>
    </source>
</reference>
<evidence type="ECO:0000313" key="1">
    <source>
        <dbReference type="EMBL" id="KAI9507715.1"/>
    </source>
</evidence>
<accession>A0ACC0U860</accession>
<dbReference type="Proteomes" id="UP001207468">
    <property type="component" value="Unassembled WGS sequence"/>
</dbReference>
<evidence type="ECO:0000313" key="2">
    <source>
        <dbReference type="Proteomes" id="UP001207468"/>
    </source>
</evidence>
<dbReference type="EMBL" id="JAGFNK010000114">
    <property type="protein sequence ID" value="KAI9507715.1"/>
    <property type="molecule type" value="Genomic_DNA"/>
</dbReference>